<dbReference type="Proteomes" id="UP000036403">
    <property type="component" value="Unassembled WGS sequence"/>
</dbReference>
<protein>
    <submittedName>
        <fullName evidence="1">Uncharacterized protein</fullName>
    </submittedName>
</protein>
<organism evidence="1 2">
    <name type="scientific">Lasius niger</name>
    <name type="common">Black garden ant</name>
    <dbReference type="NCBI Taxonomy" id="67767"/>
    <lineage>
        <taxon>Eukaryota</taxon>
        <taxon>Metazoa</taxon>
        <taxon>Ecdysozoa</taxon>
        <taxon>Arthropoda</taxon>
        <taxon>Hexapoda</taxon>
        <taxon>Insecta</taxon>
        <taxon>Pterygota</taxon>
        <taxon>Neoptera</taxon>
        <taxon>Endopterygota</taxon>
        <taxon>Hymenoptera</taxon>
        <taxon>Apocrita</taxon>
        <taxon>Aculeata</taxon>
        <taxon>Formicoidea</taxon>
        <taxon>Formicidae</taxon>
        <taxon>Formicinae</taxon>
        <taxon>Lasius</taxon>
        <taxon>Lasius</taxon>
    </lineage>
</organism>
<evidence type="ECO:0000313" key="2">
    <source>
        <dbReference type="Proteomes" id="UP000036403"/>
    </source>
</evidence>
<comment type="caution">
    <text evidence="1">The sequence shown here is derived from an EMBL/GenBank/DDBJ whole genome shotgun (WGS) entry which is preliminary data.</text>
</comment>
<dbReference type="EMBL" id="LBMM01031633">
    <property type="protein sequence ID" value="KMQ81790.1"/>
    <property type="molecule type" value="Genomic_DNA"/>
</dbReference>
<dbReference type="AlphaFoldDB" id="A0A0J7MMG6"/>
<evidence type="ECO:0000313" key="1">
    <source>
        <dbReference type="EMBL" id="KMQ81790.1"/>
    </source>
</evidence>
<reference evidence="1 2" key="1">
    <citation type="submission" date="2015-04" db="EMBL/GenBank/DDBJ databases">
        <title>Lasius niger genome sequencing.</title>
        <authorList>
            <person name="Konorov E.A."/>
            <person name="Nikitin M.A."/>
            <person name="Kirill M.V."/>
            <person name="Chang P."/>
        </authorList>
    </citation>
    <scope>NUCLEOTIDE SEQUENCE [LARGE SCALE GENOMIC DNA]</scope>
    <source>
        <tissue evidence="1">Whole</tissue>
    </source>
</reference>
<name>A0A0J7MMG6_LASNI</name>
<proteinExistence type="predicted"/>
<feature type="non-terminal residue" evidence="1">
    <location>
        <position position="132"/>
    </location>
</feature>
<sequence length="132" mass="15230">MDTIQKHPNSHLKCFSKTPKDCFCRYDWKTPSRHVSPRKAFIEVRKVRVNPGVVLGHAKSLEKTTAKYPIERVICKAYSIPTGNMCFVQDNIFVGQMPRRLVVAFVDNDAFNGNYKKSPFEFEHYDITFIAA</sequence>
<accession>A0A0J7MMG6</accession>
<dbReference type="PaxDb" id="67767-A0A0J7MMG6"/>
<dbReference type="STRING" id="67767.A0A0J7MMG6"/>
<gene>
    <name evidence="1" type="ORF">RF55_25202</name>
</gene>
<dbReference type="OrthoDB" id="5979489at2759"/>
<keyword evidence="2" id="KW-1185">Reference proteome</keyword>